<sequence length="284" mass="32498">MPQINAIETLTPRTTQQRYALEDRNLTVLTHDVRTSMDYSKGDGSDIASDSIEDLMDYSMHYNGTPKPREAPICNRTSARLVILDLHEVKDGKADFDMNHLTLTASGNVTIIYHNVGIPRYFDDSVRWAVELPPTAVRGNFARLDIDLVISTDSRTGPIGWYDEEPCRWLYGVQQLEWLGFVNLQDLVLDLTAFGGDDSGVRVGQLCAGWQNIIADWVRDRVLEFGVAKRSIEIRINGVQWSKWDLLEALREQVLRPHFYRNRSVPYFRDDRSQSPPPPRRASF</sequence>
<dbReference type="AlphaFoldDB" id="A0AAN6FDE7"/>
<reference evidence="2" key="2">
    <citation type="submission" date="2023-06" db="EMBL/GenBank/DDBJ databases">
        <title>Black Yeasts Isolated from many extreme environments.</title>
        <authorList>
            <person name="Coleine C."/>
            <person name="Stajich J.E."/>
            <person name="Selbmann L."/>
        </authorList>
    </citation>
    <scope>NUCLEOTIDE SEQUENCE</scope>
    <source>
        <strain evidence="2">CCFEE 5200</strain>
    </source>
</reference>
<evidence type="ECO:0000313" key="2">
    <source>
        <dbReference type="EMBL" id="KAK0988083.1"/>
    </source>
</evidence>
<dbReference type="EMBL" id="JAUJLE010000080">
    <property type="protein sequence ID" value="KAK0988083.1"/>
    <property type="molecule type" value="Genomic_DNA"/>
</dbReference>
<accession>A0AAN6FDE7</accession>
<evidence type="ECO:0000313" key="4">
    <source>
        <dbReference type="Proteomes" id="UP001175353"/>
    </source>
</evidence>
<comment type="caution">
    <text evidence="1">The sequence shown here is derived from an EMBL/GenBank/DDBJ whole genome shotgun (WGS) entry which is preliminary data.</text>
</comment>
<proteinExistence type="predicted"/>
<reference evidence="1" key="1">
    <citation type="submission" date="2021-12" db="EMBL/GenBank/DDBJ databases">
        <title>Black yeast isolated from Biological Soil Crust.</title>
        <authorList>
            <person name="Kurbessoian T."/>
        </authorList>
    </citation>
    <scope>NUCLEOTIDE SEQUENCE</scope>
    <source>
        <strain evidence="1">CCFEE 5208</strain>
    </source>
</reference>
<evidence type="ECO:0000313" key="1">
    <source>
        <dbReference type="EMBL" id="KAK0315071.1"/>
    </source>
</evidence>
<dbReference type="EMBL" id="JASUXU010000053">
    <property type="protein sequence ID" value="KAK0315071.1"/>
    <property type="molecule type" value="Genomic_DNA"/>
</dbReference>
<protein>
    <submittedName>
        <fullName evidence="1">Uncharacterized protein</fullName>
    </submittedName>
</protein>
<keyword evidence="4" id="KW-1185">Reference proteome</keyword>
<dbReference type="Proteomes" id="UP001175353">
    <property type="component" value="Unassembled WGS sequence"/>
</dbReference>
<organism evidence="1 3">
    <name type="scientific">Friedmanniomyces endolithicus</name>
    <dbReference type="NCBI Taxonomy" id="329885"/>
    <lineage>
        <taxon>Eukaryota</taxon>
        <taxon>Fungi</taxon>
        <taxon>Dikarya</taxon>
        <taxon>Ascomycota</taxon>
        <taxon>Pezizomycotina</taxon>
        <taxon>Dothideomycetes</taxon>
        <taxon>Dothideomycetidae</taxon>
        <taxon>Mycosphaerellales</taxon>
        <taxon>Teratosphaeriaceae</taxon>
        <taxon>Friedmanniomyces</taxon>
    </lineage>
</organism>
<name>A0AAN6FDE7_9PEZI</name>
<dbReference type="Proteomes" id="UP001168146">
    <property type="component" value="Unassembled WGS sequence"/>
</dbReference>
<gene>
    <name evidence="1" type="ORF">LTR82_012853</name>
    <name evidence="2" type="ORF">LTR91_009637</name>
</gene>
<evidence type="ECO:0000313" key="3">
    <source>
        <dbReference type="Proteomes" id="UP001168146"/>
    </source>
</evidence>